<evidence type="ECO:0000256" key="4">
    <source>
        <dbReference type="ARBA" id="ARBA00022989"/>
    </source>
</evidence>
<feature type="transmembrane region" description="Helical" evidence="6">
    <location>
        <begin position="780"/>
        <end position="805"/>
    </location>
</feature>
<feature type="transmembrane region" description="Helical" evidence="6">
    <location>
        <begin position="349"/>
        <end position="367"/>
    </location>
</feature>
<evidence type="ECO:0000256" key="1">
    <source>
        <dbReference type="ARBA" id="ARBA00004651"/>
    </source>
</evidence>
<dbReference type="PROSITE" id="PS50156">
    <property type="entry name" value="SSD"/>
    <property type="match status" value="2"/>
</dbReference>
<dbReference type="SUPFAM" id="SSF82866">
    <property type="entry name" value="Multidrug efflux transporter AcrB transmembrane domain"/>
    <property type="match status" value="2"/>
</dbReference>
<dbReference type="PANTHER" id="PTHR33406:SF12">
    <property type="entry name" value="BLR2997 PROTEIN"/>
    <property type="match status" value="1"/>
</dbReference>
<evidence type="ECO:0000256" key="3">
    <source>
        <dbReference type="ARBA" id="ARBA00022692"/>
    </source>
</evidence>
<dbReference type="Pfam" id="PF03176">
    <property type="entry name" value="MMPL"/>
    <property type="match status" value="2"/>
</dbReference>
<feature type="transmembrane region" description="Helical" evidence="6">
    <location>
        <begin position="307"/>
        <end position="328"/>
    </location>
</feature>
<dbReference type="GO" id="GO:0022857">
    <property type="term" value="F:transmembrane transporter activity"/>
    <property type="evidence" value="ECO:0007669"/>
    <property type="project" value="InterPro"/>
</dbReference>
<organism evidence="8 9">
    <name type="scientific">Candidatus Thiopontia autotrophica</name>
    <dbReference type="NCBI Taxonomy" id="2841688"/>
    <lineage>
        <taxon>Bacteria</taxon>
        <taxon>Pseudomonadati</taxon>
        <taxon>Pseudomonadota</taxon>
        <taxon>Gammaproteobacteria</taxon>
        <taxon>Candidatus Thiopontia</taxon>
    </lineage>
</organism>
<evidence type="ECO:0000256" key="6">
    <source>
        <dbReference type="SAM" id="Phobius"/>
    </source>
</evidence>
<dbReference type="Proteomes" id="UP000654401">
    <property type="component" value="Unassembled WGS sequence"/>
</dbReference>
<dbReference type="PRINTS" id="PR00702">
    <property type="entry name" value="ACRIFLAVINRP"/>
</dbReference>
<dbReference type="EMBL" id="JACNFK010000030">
    <property type="protein sequence ID" value="MBC8519948.1"/>
    <property type="molecule type" value="Genomic_DNA"/>
</dbReference>
<dbReference type="PANTHER" id="PTHR33406">
    <property type="entry name" value="MEMBRANE PROTEIN MJ1562-RELATED"/>
    <property type="match status" value="1"/>
</dbReference>
<dbReference type="AlphaFoldDB" id="A0A8J6TSR9"/>
<keyword evidence="5 6" id="KW-0472">Membrane</keyword>
<dbReference type="Gene3D" id="1.20.1640.10">
    <property type="entry name" value="Multidrug efflux transporter AcrB transmembrane domain"/>
    <property type="match status" value="2"/>
</dbReference>
<evidence type="ECO:0000259" key="7">
    <source>
        <dbReference type="PROSITE" id="PS50156"/>
    </source>
</evidence>
<evidence type="ECO:0000313" key="9">
    <source>
        <dbReference type="Proteomes" id="UP000654401"/>
    </source>
</evidence>
<keyword evidence="4 6" id="KW-1133">Transmembrane helix</keyword>
<evidence type="ECO:0000313" key="8">
    <source>
        <dbReference type="EMBL" id="MBC8519948.1"/>
    </source>
</evidence>
<feature type="transmembrane region" description="Helical" evidence="6">
    <location>
        <begin position="656"/>
        <end position="678"/>
    </location>
</feature>
<feature type="transmembrane region" description="Helical" evidence="6">
    <location>
        <begin position="379"/>
        <end position="403"/>
    </location>
</feature>
<reference evidence="8 9" key="1">
    <citation type="submission" date="2020-08" db="EMBL/GenBank/DDBJ databases">
        <title>Bridging the membrane lipid divide: bacteria of the FCB group superphylum have the potential to synthesize archaeal ether lipids.</title>
        <authorList>
            <person name="Villanueva L."/>
            <person name="Von Meijenfeldt F.A.B."/>
            <person name="Westbye A.B."/>
            <person name="Yadav S."/>
            <person name="Hopmans E.C."/>
            <person name="Dutilh B.E."/>
            <person name="Sinninghe Damste J.S."/>
        </authorList>
    </citation>
    <scope>NUCLEOTIDE SEQUENCE [LARGE SCALE GENOMIC DNA]</scope>
    <source>
        <strain evidence="8">NIOZ-UU100</strain>
    </source>
</reference>
<dbReference type="InterPro" id="IPR001036">
    <property type="entry name" value="Acrflvin-R"/>
</dbReference>
<keyword evidence="2" id="KW-1003">Cell membrane</keyword>
<dbReference type="InterPro" id="IPR000731">
    <property type="entry name" value="SSD"/>
</dbReference>
<comment type="subcellular location">
    <subcellularLocation>
        <location evidence="1">Cell membrane</location>
        <topology evidence="1">Multi-pass membrane protein</topology>
    </subcellularLocation>
</comment>
<sequence>MMNRAAVERGFVSFAGKLIRWKWVTLVAMLVLTALLLSNLPKITIDTSNEGFLRADDPVLLDYNRFREQFGREEVVLISLRPTDLFAPSFLQKLKQFHNDLEEQVPHLDEVTSLVNVRYTIGKEDELLVEDLMEAFPDTPEGMEQLREAAMAHPFYRNLLISEDGTVTTIVIETQAFSEEEVTDELSAGFDEADVIAESAERTFLTDEENSAVVQAVMKLVEQYRGEDFPMEVAGSPVVMEILKKSMQSDMRQFTLTMVAIIFIFLFLLFRRLSGVVVPLVVVILSLAATIAMMAATGVPLKLTTQILPSFILAVGIGDSVHILSIFFRHYDRNGDKSEAIKFALSHSGLAVVMTSLTTAAGLFSFSTAELGAVAELGIFGGIGVLFAMIYSLIMLPLLLAILPVRQRAVSIKDGEGDEEGNTTNSRMDHLLNNAVAVATNHSAKVVLAAALLFVVAIAGITQLEFKHDVLKWFPESQPIRQATEHIDRDMGGTISVEILVDSGEQEGLYDPELMASLAGLQDGLDTLGEGDSQLRSGKRISVVDILRETNQALNENRSSHYKVPTERGLLAQELLLFENSGSDDLEKMVDSELRTARLTLRLPWRDAGAYTELVDEVQQRVDEAFGEGVKSSVTGLMMIFARTLDAMMTSMVKSYSIAAIVITLMMILLVGHFRLGLISMIPNLLPITIVLGVMGLTGLPLDAFTMLIGSIALGLAVDDTVHFMHNFQRYYRKSGDTVEAITHTLHTSGRAMVVTTIVLSLGFFIFMRSEMSNLFNFGGLTGLAIILALAADILLAPALMTLIFGKSNNPQQGVTP</sequence>
<dbReference type="GO" id="GO:0005886">
    <property type="term" value="C:plasma membrane"/>
    <property type="evidence" value="ECO:0007669"/>
    <property type="project" value="UniProtKB-SubCell"/>
</dbReference>
<protein>
    <submittedName>
        <fullName evidence="8">MMPL family transporter</fullName>
    </submittedName>
</protein>
<feature type="transmembrane region" description="Helical" evidence="6">
    <location>
        <begin position="750"/>
        <end position="768"/>
    </location>
</feature>
<gene>
    <name evidence="8" type="ORF">H8D24_06045</name>
</gene>
<dbReference type="InterPro" id="IPR050545">
    <property type="entry name" value="Mycobact_MmpL"/>
</dbReference>
<accession>A0A8J6TSR9</accession>
<dbReference type="InterPro" id="IPR004869">
    <property type="entry name" value="MMPL_dom"/>
</dbReference>
<feature type="transmembrane region" description="Helical" evidence="6">
    <location>
        <begin position="690"/>
        <end position="718"/>
    </location>
</feature>
<name>A0A8J6TSR9_9GAMM</name>
<comment type="caution">
    <text evidence="8">The sequence shown here is derived from an EMBL/GenBank/DDBJ whole genome shotgun (WGS) entry which is preliminary data.</text>
</comment>
<feature type="transmembrane region" description="Helical" evidence="6">
    <location>
        <begin position="21"/>
        <end position="40"/>
    </location>
</feature>
<proteinExistence type="predicted"/>
<evidence type="ECO:0000256" key="2">
    <source>
        <dbReference type="ARBA" id="ARBA00022475"/>
    </source>
</evidence>
<feature type="domain" description="SSD" evidence="7">
    <location>
        <begin position="280"/>
        <end position="402"/>
    </location>
</feature>
<feature type="domain" description="SSD" evidence="7">
    <location>
        <begin position="676"/>
        <end position="803"/>
    </location>
</feature>
<feature type="transmembrane region" description="Helical" evidence="6">
    <location>
        <begin position="277"/>
        <end position="301"/>
    </location>
</feature>
<feature type="transmembrane region" description="Helical" evidence="6">
    <location>
        <begin position="446"/>
        <end position="464"/>
    </location>
</feature>
<feature type="transmembrane region" description="Helical" evidence="6">
    <location>
        <begin position="251"/>
        <end position="270"/>
    </location>
</feature>
<keyword evidence="3 6" id="KW-0812">Transmembrane</keyword>
<evidence type="ECO:0000256" key="5">
    <source>
        <dbReference type="ARBA" id="ARBA00023136"/>
    </source>
</evidence>